<keyword evidence="5 8" id="KW-0378">Hydrolase</keyword>
<comment type="caution">
    <text evidence="10">The sequence shown here is derived from an EMBL/GenBank/DDBJ whole genome shotgun (WGS) entry which is preliminary data.</text>
</comment>
<comment type="similarity">
    <text evidence="3">Belongs to the Nudix hydrolase family. NudK subfamily.</text>
</comment>
<evidence type="ECO:0000313" key="10">
    <source>
        <dbReference type="EMBL" id="ERF59924.1"/>
    </source>
</evidence>
<dbReference type="InterPro" id="IPR015797">
    <property type="entry name" value="NUDIX_hydrolase-like_dom_sf"/>
</dbReference>
<comment type="catalytic activity">
    <reaction evidence="1">
        <text>GDP-alpha-D-mannose + H2O = alpha-D-mannose 1-phosphate + GMP + 2 H(+)</text>
        <dbReference type="Rhea" id="RHEA:27978"/>
        <dbReference type="ChEBI" id="CHEBI:15377"/>
        <dbReference type="ChEBI" id="CHEBI:15378"/>
        <dbReference type="ChEBI" id="CHEBI:57527"/>
        <dbReference type="ChEBI" id="CHEBI:58115"/>
        <dbReference type="ChEBI" id="CHEBI:58409"/>
    </reaction>
</comment>
<sequence length="186" mass="20888">MDADDSALIWQENGKRVLLKTPVFTVTETDSVASDGQRGNYMVIEPGHDWAIVVPVHGSKFLMVKQWRHAECVLSIEFPGGVMDEGETPEQAAARELREETGHTAGRLIYLGTMSPNPALMSNHVHFFAAEDLTNSHEQHLDKDEYVHYLELDQDEVIDGLGTKKEYSHALMAAAVALYLRRKRKV</sequence>
<dbReference type="AlphaFoldDB" id="U2MT04"/>
<dbReference type="Pfam" id="PF00293">
    <property type="entry name" value="NUDIX"/>
    <property type="match status" value="1"/>
</dbReference>
<evidence type="ECO:0000256" key="5">
    <source>
        <dbReference type="ARBA" id="ARBA00022801"/>
    </source>
</evidence>
<dbReference type="Proteomes" id="UP000016646">
    <property type="component" value="Unassembled WGS sequence"/>
</dbReference>
<gene>
    <name evidence="11" type="ORF">HMPREF0860_2446</name>
    <name evidence="10" type="ORF">HMPREF1325_0630</name>
</gene>
<evidence type="ECO:0000256" key="8">
    <source>
        <dbReference type="RuleBase" id="RU003476"/>
    </source>
</evidence>
<dbReference type="RefSeq" id="WP_021331119.1">
    <property type="nucleotide sequence ID" value="NZ_AUZJ01000054.1"/>
</dbReference>
<evidence type="ECO:0000313" key="13">
    <source>
        <dbReference type="Proteomes" id="UP000016646"/>
    </source>
</evidence>
<dbReference type="GO" id="GO:0019693">
    <property type="term" value="P:ribose phosphate metabolic process"/>
    <property type="evidence" value="ECO:0007669"/>
    <property type="project" value="TreeGrafter"/>
</dbReference>
<feature type="domain" description="Nudix hydrolase" evidence="9">
    <location>
        <begin position="46"/>
        <end position="180"/>
    </location>
</feature>
<evidence type="ECO:0000256" key="2">
    <source>
        <dbReference type="ARBA" id="ARBA00001946"/>
    </source>
</evidence>
<dbReference type="InterPro" id="IPR000086">
    <property type="entry name" value="NUDIX_hydrolase_dom"/>
</dbReference>
<evidence type="ECO:0000313" key="12">
    <source>
        <dbReference type="Proteomes" id="UP000016412"/>
    </source>
</evidence>
<dbReference type="STRING" id="1125725.HMPREF1325_0630"/>
<dbReference type="Gene3D" id="3.90.79.10">
    <property type="entry name" value="Nucleoside Triphosphate Pyrophosphohydrolase"/>
    <property type="match status" value="1"/>
</dbReference>
<dbReference type="EMBL" id="AUZJ01000054">
    <property type="protein sequence ID" value="ERF59924.1"/>
    <property type="molecule type" value="Genomic_DNA"/>
</dbReference>
<evidence type="ECO:0000313" key="11">
    <source>
        <dbReference type="EMBL" id="ERK04790.1"/>
    </source>
</evidence>
<dbReference type="CDD" id="cd03424">
    <property type="entry name" value="NUDIX_ADPRase_Nudt5_UGPPase_Nudt14"/>
    <property type="match status" value="1"/>
</dbReference>
<dbReference type="SUPFAM" id="SSF55811">
    <property type="entry name" value="Nudix"/>
    <property type="match status" value="1"/>
</dbReference>
<dbReference type="InterPro" id="IPR020084">
    <property type="entry name" value="NUDIX_hydrolase_CS"/>
</dbReference>
<evidence type="ECO:0000256" key="7">
    <source>
        <dbReference type="ARBA" id="ARBA00032272"/>
    </source>
</evidence>
<dbReference type="eggNOG" id="COG0494">
    <property type="taxonomic scope" value="Bacteria"/>
</dbReference>
<name>U2MT04_TRESO</name>
<dbReference type="GO" id="GO:0016462">
    <property type="term" value="F:pyrophosphatase activity"/>
    <property type="evidence" value="ECO:0007669"/>
    <property type="project" value="UniProtKB-ARBA"/>
</dbReference>
<dbReference type="Proteomes" id="UP000016412">
    <property type="component" value="Unassembled WGS sequence"/>
</dbReference>
<comment type="cofactor">
    <cofactor evidence="2">
        <name>Mg(2+)</name>
        <dbReference type="ChEBI" id="CHEBI:18420"/>
    </cofactor>
</comment>
<evidence type="ECO:0000256" key="3">
    <source>
        <dbReference type="ARBA" id="ARBA00007275"/>
    </source>
</evidence>
<organism evidence="10 12">
    <name type="scientific">Treponema socranskii subsp. socranskii VPI DR56BR1116 = ATCC 35536</name>
    <dbReference type="NCBI Taxonomy" id="1125725"/>
    <lineage>
        <taxon>Bacteria</taxon>
        <taxon>Pseudomonadati</taxon>
        <taxon>Spirochaetota</taxon>
        <taxon>Spirochaetia</taxon>
        <taxon>Spirochaetales</taxon>
        <taxon>Treponemataceae</taxon>
        <taxon>Treponema</taxon>
    </lineage>
</organism>
<dbReference type="InterPro" id="IPR020476">
    <property type="entry name" value="Nudix_hydrolase"/>
</dbReference>
<accession>U2MT04</accession>
<dbReference type="PRINTS" id="PR00502">
    <property type="entry name" value="NUDIXFAMILY"/>
</dbReference>
<dbReference type="PANTHER" id="PTHR11839:SF18">
    <property type="entry name" value="NUDIX HYDROLASE DOMAIN-CONTAINING PROTEIN"/>
    <property type="match status" value="1"/>
</dbReference>
<dbReference type="PANTHER" id="PTHR11839">
    <property type="entry name" value="UDP/ADP-SUGAR PYROPHOSPHATASE"/>
    <property type="match status" value="1"/>
</dbReference>
<keyword evidence="13" id="KW-1185">Reference proteome</keyword>
<evidence type="ECO:0000256" key="4">
    <source>
        <dbReference type="ARBA" id="ARBA00016377"/>
    </source>
</evidence>
<dbReference type="EMBL" id="AVQI01000013">
    <property type="protein sequence ID" value="ERK04790.1"/>
    <property type="molecule type" value="Genomic_DNA"/>
</dbReference>
<dbReference type="PATRIC" id="fig|1125725.3.peg.2121"/>
<dbReference type="OrthoDB" id="9806150at2"/>
<evidence type="ECO:0000256" key="1">
    <source>
        <dbReference type="ARBA" id="ARBA00000847"/>
    </source>
</evidence>
<proteinExistence type="inferred from homology"/>
<evidence type="ECO:0000259" key="9">
    <source>
        <dbReference type="PROSITE" id="PS51462"/>
    </source>
</evidence>
<evidence type="ECO:0000256" key="6">
    <source>
        <dbReference type="ARBA" id="ARBA00032162"/>
    </source>
</evidence>
<reference evidence="12 13" key="1">
    <citation type="submission" date="2013-08" db="EMBL/GenBank/DDBJ databases">
        <authorList>
            <person name="Durkin A.S."/>
            <person name="Haft D.R."/>
            <person name="McCorrison J."/>
            <person name="Torralba M."/>
            <person name="Gillis M."/>
            <person name="Haft D.H."/>
            <person name="Methe B."/>
            <person name="Sutton G."/>
            <person name="Nelson K.E."/>
        </authorList>
    </citation>
    <scope>NUCLEOTIDE SEQUENCE [LARGE SCALE GENOMIC DNA]</scope>
    <source>
        <strain evidence="11 13">ATCC 35536</strain>
        <strain evidence="10 12">VPI DR56BR1116</strain>
    </source>
</reference>
<dbReference type="PROSITE" id="PS51462">
    <property type="entry name" value="NUDIX"/>
    <property type="match status" value="1"/>
</dbReference>
<protein>
    <recommendedName>
        <fullName evidence="4">GDP-mannose pyrophosphatase</fullName>
    </recommendedName>
    <alternativeName>
        <fullName evidence="6">GDP-mannose hydrolase</fullName>
    </alternativeName>
    <alternativeName>
        <fullName evidence="7">GDPMK</fullName>
    </alternativeName>
</protein>
<dbReference type="PROSITE" id="PS00893">
    <property type="entry name" value="NUDIX_BOX"/>
    <property type="match status" value="1"/>
</dbReference>
<dbReference type="GO" id="GO:0006753">
    <property type="term" value="P:nucleoside phosphate metabolic process"/>
    <property type="evidence" value="ECO:0007669"/>
    <property type="project" value="TreeGrafter"/>
</dbReference>